<dbReference type="OrthoDB" id="9801008at2"/>
<dbReference type="InterPro" id="IPR001387">
    <property type="entry name" value="Cro/C1-type_HTH"/>
</dbReference>
<evidence type="ECO:0000259" key="2">
    <source>
        <dbReference type="PROSITE" id="PS50943"/>
    </source>
</evidence>
<dbReference type="Pfam" id="PF01381">
    <property type="entry name" value="HTH_3"/>
    <property type="match status" value="1"/>
</dbReference>
<keyword evidence="1" id="KW-0238">DNA-binding</keyword>
<dbReference type="PANTHER" id="PTHR46558:SF4">
    <property type="entry name" value="DNA-BIDING PHAGE PROTEIN"/>
    <property type="match status" value="1"/>
</dbReference>
<comment type="caution">
    <text evidence="3">The sequence shown here is derived from an EMBL/GenBank/DDBJ whole genome shotgun (WGS) entry which is preliminary data.</text>
</comment>
<dbReference type="Gene3D" id="1.10.260.40">
    <property type="entry name" value="lambda repressor-like DNA-binding domains"/>
    <property type="match status" value="1"/>
</dbReference>
<dbReference type="Proteomes" id="UP000463388">
    <property type="component" value="Unassembled WGS sequence"/>
</dbReference>
<dbReference type="GO" id="GO:0003677">
    <property type="term" value="F:DNA binding"/>
    <property type="evidence" value="ECO:0007669"/>
    <property type="project" value="UniProtKB-KW"/>
</dbReference>
<evidence type="ECO:0000313" key="3">
    <source>
        <dbReference type="EMBL" id="MVX60597.1"/>
    </source>
</evidence>
<name>A0A6N8JND1_9ACTN</name>
<dbReference type="PROSITE" id="PS50943">
    <property type="entry name" value="HTH_CROC1"/>
    <property type="match status" value="1"/>
</dbReference>
<dbReference type="InterPro" id="IPR010982">
    <property type="entry name" value="Lambda_DNA-bd_dom_sf"/>
</dbReference>
<proteinExistence type="predicted"/>
<protein>
    <submittedName>
        <fullName evidence="3">Helix-turn-helix domain-containing protein</fullName>
    </submittedName>
</protein>
<sequence length="156" mass="17330">MALKDKLPELRERAGFTQQTLAEKLFVTRQAISRWETGETTPGIDMTKLLAITLDVPIAELLEMPPTGHFCQACGMYLTRDEDRAPLPDGTFAEDWCQWCGNEAANTEGMTVDDMIELCAPHMVESGAFATRDEAVSLLGAVLPQLKRWRTEPASE</sequence>
<reference evidence="3 4" key="1">
    <citation type="submission" date="2019-12" db="EMBL/GenBank/DDBJ databases">
        <title>Microbes associate with the intestines of laboratory mice.</title>
        <authorList>
            <person name="Navarre W."/>
            <person name="Wong E."/>
        </authorList>
    </citation>
    <scope>NUCLEOTIDE SEQUENCE [LARGE SCALE GENOMIC DNA]</scope>
    <source>
        <strain evidence="3 4">NM66_B29</strain>
    </source>
</reference>
<gene>
    <name evidence="3" type="ORF">GKZ27_03860</name>
</gene>
<dbReference type="SMART" id="SM00530">
    <property type="entry name" value="HTH_XRE"/>
    <property type="match status" value="1"/>
</dbReference>
<evidence type="ECO:0000313" key="4">
    <source>
        <dbReference type="Proteomes" id="UP000463388"/>
    </source>
</evidence>
<dbReference type="CDD" id="cd00093">
    <property type="entry name" value="HTH_XRE"/>
    <property type="match status" value="1"/>
</dbReference>
<dbReference type="AlphaFoldDB" id="A0A6N8JND1"/>
<dbReference type="PANTHER" id="PTHR46558">
    <property type="entry name" value="TRACRIPTIONAL REGULATORY PROTEIN-RELATED-RELATED"/>
    <property type="match status" value="1"/>
</dbReference>
<feature type="domain" description="HTH cro/C1-type" evidence="2">
    <location>
        <begin position="9"/>
        <end position="61"/>
    </location>
</feature>
<accession>A0A6N8JND1</accession>
<dbReference type="SUPFAM" id="SSF47413">
    <property type="entry name" value="lambda repressor-like DNA-binding domains"/>
    <property type="match status" value="1"/>
</dbReference>
<dbReference type="EMBL" id="WSRR01000005">
    <property type="protein sequence ID" value="MVX60597.1"/>
    <property type="molecule type" value="Genomic_DNA"/>
</dbReference>
<dbReference type="RefSeq" id="WP_028026756.1">
    <property type="nucleotide sequence ID" value="NZ_JANJZH010000012.1"/>
</dbReference>
<organism evidence="3 4">
    <name type="scientific">Adlercreutzia mucosicola</name>
    <dbReference type="NCBI Taxonomy" id="580026"/>
    <lineage>
        <taxon>Bacteria</taxon>
        <taxon>Bacillati</taxon>
        <taxon>Actinomycetota</taxon>
        <taxon>Coriobacteriia</taxon>
        <taxon>Eggerthellales</taxon>
        <taxon>Eggerthellaceae</taxon>
        <taxon>Adlercreutzia</taxon>
    </lineage>
</organism>
<keyword evidence="4" id="KW-1185">Reference proteome</keyword>
<dbReference type="Pfam" id="PF12674">
    <property type="entry name" value="Zn_ribbon_2"/>
    <property type="match status" value="1"/>
</dbReference>
<dbReference type="InterPro" id="IPR025868">
    <property type="entry name" value="Zn_ribbon_dom_put"/>
</dbReference>
<evidence type="ECO:0000256" key="1">
    <source>
        <dbReference type="ARBA" id="ARBA00023125"/>
    </source>
</evidence>